<dbReference type="SUPFAM" id="SSF81631">
    <property type="entry name" value="PAP/OAS1 substrate-binding domain"/>
    <property type="match status" value="1"/>
</dbReference>
<dbReference type="EMBL" id="JAGMWT010000012">
    <property type="protein sequence ID" value="KAH7118807.1"/>
    <property type="molecule type" value="Genomic_DNA"/>
</dbReference>
<feature type="compositionally biased region" description="Low complexity" evidence="1">
    <location>
        <begin position="578"/>
        <end position="601"/>
    </location>
</feature>
<dbReference type="Pfam" id="PF22600">
    <property type="entry name" value="MTPAP-like_central"/>
    <property type="match status" value="1"/>
</dbReference>
<proteinExistence type="predicted"/>
<evidence type="ECO:0000259" key="2">
    <source>
        <dbReference type="Pfam" id="PF22600"/>
    </source>
</evidence>
<dbReference type="InterPro" id="IPR045862">
    <property type="entry name" value="Trf4-like"/>
</dbReference>
<gene>
    <name evidence="3" type="ORF">B0J11DRAFT_77197</name>
</gene>
<feature type="compositionally biased region" description="Polar residues" evidence="1">
    <location>
        <begin position="33"/>
        <end position="47"/>
    </location>
</feature>
<feature type="region of interest" description="Disordered" evidence="1">
    <location>
        <begin position="567"/>
        <end position="612"/>
    </location>
</feature>
<dbReference type="Gene3D" id="1.10.1410.10">
    <property type="match status" value="1"/>
</dbReference>
<dbReference type="PANTHER" id="PTHR23092:SF15">
    <property type="entry name" value="INACTIVE NON-CANONICAL POLY(A) RNA POLYMERASE PROTEIN TRF4-2-RELATED"/>
    <property type="match status" value="1"/>
</dbReference>
<name>A0A9P9DGX9_9PLEO</name>
<evidence type="ECO:0000256" key="1">
    <source>
        <dbReference type="SAM" id="MobiDB-lite"/>
    </source>
</evidence>
<dbReference type="OrthoDB" id="273917at2759"/>
<comment type="caution">
    <text evidence="3">The sequence shown here is derived from an EMBL/GenBank/DDBJ whole genome shotgun (WGS) entry which is preliminary data.</text>
</comment>
<evidence type="ECO:0000313" key="3">
    <source>
        <dbReference type="EMBL" id="KAH7118807.1"/>
    </source>
</evidence>
<dbReference type="GO" id="GO:0005730">
    <property type="term" value="C:nucleolus"/>
    <property type="evidence" value="ECO:0007669"/>
    <property type="project" value="TreeGrafter"/>
</dbReference>
<dbReference type="Proteomes" id="UP000700596">
    <property type="component" value="Unassembled WGS sequence"/>
</dbReference>
<dbReference type="PANTHER" id="PTHR23092">
    <property type="entry name" value="POLY(A) RNA POLYMERASE"/>
    <property type="match status" value="1"/>
</dbReference>
<dbReference type="SUPFAM" id="SSF81301">
    <property type="entry name" value="Nucleotidyltransferase"/>
    <property type="match status" value="1"/>
</dbReference>
<accession>A0A9P9DGX9</accession>
<dbReference type="GO" id="GO:0010605">
    <property type="term" value="P:negative regulation of macromolecule metabolic process"/>
    <property type="evidence" value="ECO:0007669"/>
    <property type="project" value="UniProtKB-ARBA"/>
</dbReference>
<dbReference type="GO" id="GO:0043634">
    <property type="term" value="P:polyadenylation-dependent ncRNA catabolic process"/>
    <property type="evidence" value="ECO:0007669"/>
    <property type="project" value="TreeGrafter"/>
</dbReference>
<evidence type="ECO:0000313" key="4">
    <source>
        <dbReference type="Proteomes" id="UP000700596"/>
    </source>
</evidence>
<feature type="compositionally biased region" description="Basic and acidic residues" evidence="1">
    <location>
        <begin position="602"/>
        <end position="612"/>
    </location>
</feature>
<feature type="region of interest" description="Disordered" evidence="1">
    <location>
        <begin position="33"/>
        <end position="95"/>
    </location>
</feature>
<feature type="region of interest" description="Disordered" evidence="1">
    <location>
        <begin position="506"/>
        <end position="537"/>
    </location>
</feature>
<protein>
    <recommendedName>
        <fullName evidence="2">Poly(A) RNA polymerase mitochondrial-like central palm domain-containing protein</fullName>
    </recommendedName>
</protein>
<dbReference type="GO" id="GO:1990817">
    <property type="term" value="F:poly(A) RNA polymerase activity"/>
    <property type="evidence" value="ECO:0007669"/>
    <property type="project" value="InterPro"/>
</dbReference>
<dbReference type="CDD" id="cd05402">
    <property type="entry name" value="NT_PAP_TUTase"/>
    <property type="match status" value="1"/>
</dbReference>
<reference evidence="3" key="1">
    <citation type="journal article" date="2021" name="Nat. Commun.">
        <title>Genetic determinants of endophytism in the Arabidopsis root mycobiome.</title>
        <authorList>
            <person name="Mesny F."/>
            <person name="Miyauchi S."/>
            <person name="Thiergart T."/>
            <person name="Pickel B."/>
            <person name="Atanasova L."/>
            <person name="Karlsson M."/>
            <person name="Huettel B."/>
            <person name="Barry K.W."/>
            <person name="Haridas S."/>
            <person name="Chen C."/>
            <person name="Bauer D."/>
            <person name="Andreopoulos W."/>
            <person name="Pangilinan J."/>
            <person name="LaButti K."/>
            <person name="Riley R."/>
            <person name="Lipzen A."/>
            <person name="Clum A."/>
            <person name="Drula E."/>
            <person name="Henrissat B."/>
            <person name="Kohler A."/>
            <person name="Grigoriev I.V."/>
            <person name="Martin F.M."/>
            <person name="Hacquard S."/>
        </authorList>
    </citation>
    <scope>NUCLEOTIDE SEQUENCE</scope>
    <source>
        <strain evidence="3">MPI-CAGE-CH-0243</strain>
    </source>
</reference>
<sequence>MQLSRARQICRSRNPFTPSIALWQHFILPSPFHSPQQQRLASSTSPAVDSIEKTEPVDSTPNRSTQSHTSPQEKQRETDEPSEVQKTTGVESELAIRRLNSKNKKLYRVTVDKDGKVNDYDPISLYTRIRPPEARTPPSELPWVVSAKKCESLYGMVRLNNEIISFAKYAKPTEDEALARKDAIRRIRTHVQRGFPQFKLEVFGSERTGLALATSDIDLRLKPPVETQDWPDMLPPPISYRKDLIKTLQKLGRTLEMRSNMFQNVHLRYSRYPLISLRDIPTGLDVQIVLANDTSHQRKFIEQYLREYEYLGTIYPLIKTMFNTRDLSDVYNGGFGSYPLFMMIVAALRQRPPPKDNAAGGLQSFLTFWKEFDTTKQGISLEPNELFDKESAPIITERAKVKLKSKPPLPDWMLSLRDPADPTNDLGRKGRYMKHVKLTCGIVWYQLKKGLHNKMPNSLYAVTGYIYDELKPKRDQLKQWGQEVKLGQERQSERTKVLATLSEKAEKINDKLSSKEEEEEEEQEKKRKGVDSDSQDMENVMDVEVVATTEPSVAQIDLHAYFEHDSLTSAESKHSTQTPLESKTPTLPSTTPATETEAPSLTRDKPSTTKTE</sequence>
<feature type="domain" description="Poly(A) RNA polymerase mitochondrial-like central palm" evidence="2">
    <location>
        <begin position="159"/>
        <end position="294"/>
    </location>
</feature>
<dbReference type="InterPro" id="IPR054708">
    <property type="entry name" value="MTPAP-like_central"/>
</dbReference>
<feature type="compositionally biased region" description="Polar residues" evidence="1">
    <location>
        <begin position="57"/>
        <end position="70"/>
    </location>
</feature>
<dbReference type="GO" id="GO:0031123">
    <property type="term" value="P:RNA 3'-end processing"/>
    <property type="evidence" value="ECO:0007669"/>
    <property type="project" value="TreeGrafter"/>
</dbReference>
<dbReference type="AlphaFoldDB" id="A0A9P9DGX9"/>
<dbReference type="InterPro" id="IPR043519">
    <property type="entry name" value="NT_sf"/>
</dbReference>
<feature type="compositionally biased region" description="Basic and acidic residues" evidence="1">
    <location>
        <begin position="506"/>
        <end position="515"/>
    </location>
</feature>
<keyword evidence="4" id="KW-1185">Reference proteome</keyword>
<dbReference type="GO" id="GO:0031499">
    <property type="term" value="C:TRAMP complex"/>
    <property type="evidence" value="ECO:0007669"/>
    <property type="project" value="TreeGrafter"/>
</dbReference>
<dbReference type="Gene3D" id="3.30.460.10">
    <property type="entry name" value="Beta Polymerase, domain 2"/>
    <property type="match status" value="1"/>
</dbReference>
<organism evidence="3 4">
    <name type="scientific">Dendryphion nanum</name>
    <dbReference type="NCBI Taxonomy" id="256645"/>
    <lineage>
        <taxon>Eukaryota</taxon>
        <taxon>Fungi</taxon>
        <taxon>Dikarya</taxon>
        <taxon>Ascomycota</taxon>
        <taxon>Pezizomycotina</taxon>
        <taxon>Dothideomycetes</taxon>
        <taxon>Pleosporomycetidae</taxon>
        <taxon>Pleosporales</taxon>
        <taxon>Torulaceae</taxon>
        <taxon>Dendryphion</taxon>
    </lineage>
</organism>
<dbReference type="GO" id="GO:0003729">
    <property type="term" value="F:mRNA binding"/>
    <property type="evidence" value="ECO:0007669"/>
    <property type="project" value="TreeGrafter"/>
</dbReference>